<dbReference type="GeneID" id="24441116"/>
<feature type="transmembrane region" description="Helical" evidence="1">
    <location>
        <begin position="129"/>
        <end position="153"/>
    </location>
</feature>
<accession>W7XFG3</accession>
<proteinExistence type="predicted"/>
<reference evidence="2" key="2">
    <citation type="submission" date="2014-02" db="EMBL/GenBank/DDBJ databases">
        <title>Annotation update of Tetrahymena thermophila SB210.</title>
        <authorList>
            <person name="Bidwell S."/>
            <person name="Michalis H.M."/>
            <person name="Zafar N."/>
            <person name="Joardar V."/>
            <person name="Miao W."/>
            <person name="Russ C."/>
            <person name="Eisen J."/>
            <person name="Wu M."/>
            <person name="Wu D."/>
            <person name="Nierman W."/>
            <person name="Orias E."/>
            <person name="Delcher A."/>
            <person name="Salzberg S."/>
            <person name="Coyne R."/>
        </authorList>
    </citation>
    <scope>NUCLEOTIDE SEQUENCE</scope>
    <source>
        <strain evidence="2">SB210</strain>
    </source>
</reference>
<reference evidence="2" key="1">
    <citation type="submission" date="2008-09" db="EMBL/GenBank/DDBJ databases">
        <authorList>
            <person name="Eisen J.A."/>
            <person name="Wu M."/>
            <person name="Wu D."/>
            <person name="Nierman W.C."/>
            <person name="Orias E."/>
            <person name="Delcher A.L."/>
            <person name="Salzberg S.L."/>
        </authorList>
    </citation>
    <scope>NUCLEOTIDE SEQUENCE</scope>
    <source>
        <strain evidence="2">SB210</strain>
    </source>
</reference>
<keyword evidence="1" id="KW-0472">Membrane</keyword>
<evidence type="ECO:0000256" key="1">
    <source>
        <dbReference type="SAM" id="Phobius"/>
    </source>
</evidence>
<dbReference type="RefSeq" id="XP_012655940.1">
    <property type="nucleotide sequence ID" value="XM_012800486.1"/>
</dbReference>
<dbReference type="KEGG" id="tet:TTHERM_000929469"/>
<keyword evidence="1 2" id="KW-0812">Transmembrane</keyword>
<gene>
    <name evidence="2" type="ORF">TTHERM_000929469</name>
</gene>
<organism evidence="2 3">
    <name type="scientific">Tetrahymena thermophila (strain SB210)</name>
    <dbReference type="NCBI Taxonomy" id="312017"/>
    <lineage>
        <taxon>Eukaryota</taxon>
        <taxon>Sar</taxon>
        <taxon>Alveolata</taxon>
        <taxon>Ciliophora</taxon>
        <taxon>Intramacronucleata</taxon>
        <taxon>Oligohymenophorea</taxon>
        <taxon>Hymenostomatida</taxon>
        <taxon>Tetrahymenina</taxon>
        <taxon>Tetrahymenidae</taxon>
        <taxon>Tetrahymena</taxon>
    </lineage>
</organism>
<evidence type="ECO:0000313" key="2">
    <source>
        <dbReference type="EMBL" id="EWS71529.1"/>
    </source>
</evidence>
<dbReference type="EMBL" id="GG662368">
    <property type="protein sequence ID" value="EWS71529.1"/>
    <property type="molecule type" value="Genomic_DNA"/>
</dbReference>
<name>W7XFG3_TETTS</name>
<sequence length="311" mass="38158">MRLCFTISVILEFKNILFKVYLLAHYLQYQDNLIKIIHKFPQLIMYYFDCDMNLILGFKNSKYFKAQNSHLFMIHLNFFHDNFMYFISPDHSKQVIIISTLNYFIINQKQLICFQRECLHFQKISSQKYMFFVIIFNQSFILIQTYFICFIPYNKIIVLRYQQSSILVAILEENDYQFFKFFMEYQSNHLYFRVVIDYQIPFQIPNLYQQQQGNHLLNYFNNSNLTNIFLLYFYQQKTKLLHFISILEQYYYSYFHQNLQILIITLINQHSSLICLQYINCNQISLLHSLNQNFKVPSFNFQDYYILYQLL</sequence>
<dbReference type="AlphaFoldDB" id="W7XFG3"/>
<keyword evidence="1" id="KW-1133">Transmembrane helix</keyword>
<protein>
    <submittedName>
        <fullName evidence="2">Transmembrane protein, putative</fullName>
    </submittedName>
</protein>
<dbReference type="Proteomes" id="UP000009168">
    <property type="component" value="Unassembled WGS sequence"/>
</dbReference>
<evidence type="ECO:0000313" key="3">
    <source>
        <dbReference type="Proteomes" id="UP000009168"/>
    </source>
</evidence>
<keyword evidence="3" id="KW-1185">Reference proteome</keyword>
<dbReference type="InParanoid" id="W7XFG3"/>